<dbReference type="CDD" id="cd12362">
    <property type="entry name" value="RRM3_CELF1-6"/>
    <property type="match status" value="1"/>
</dbReference>
<feature type="domain" description="RRM" evidence="9">
    <location>
        <begin position="335"/>
        <end position="413"/>
    </location>
</feature>
<dbReference type="Proteomes" id="UP000664859">
    <property type="component" value="Unassembled WGS sequence"/>
</dbReference>
<evidence type="ECO:0000313" key="10">
    <source>
        <dbReference type="EMBL" id="KAG5179757.1"/>
    </source>
</evidence>
<evidence type="ECO:0000256" key="5">
    <source>
        <dbReference type="ARBA" id="ARBA00022737"/>
    </source>
</evidence>
<dbReference type="GO" id="GO:0003729">
    <property type="term" value="F:mRNA binding"/>
    <property type="evidence" value="ECO:0007669"/>
    <property type="project" value="UniProtKB-ARBA"/>
</dbReference>
<evidence type="ECO:0000256" key="3">
    <source>
        <dbReference type="ARBA" id="ARBA00009621"/>
    </source>
</evidence>
<keyword evidence="6 8" id="KW-0694">RNA-binding</keyword>
<comment type="caution">
    <text evidence="10">The sequence shown here is derived from an EMBL/GenBank/DDBJ whole genome shotgun (WGS) entry which is preliminary data.</text>
</comment>
<dbReference type="GO" id="GO:0010629">
    <property type="term" value="P:negative regulation of gene expression"/>
    <property type="evidence" value="ECO:0007669"/>
    <property type="project" value="UniProtKB-ARBA"/>
</dbReference>
<keyword evidence="5" id="KW-0677">Repeat</keyword>
<dbReference type="Pfam" id="PF00076">
    <property type="entry name" value="RRM_1"/>
    <property type="match status" value="3"/>
</dbReference>
<proteinExistence type="inferred from homology"/>
<dbReference type="Gene3D" id="3.30.70.330">
    <property type="match status" value="3"/>
</dbReference>
<comment type="similarity">
    <text evidence="3">Belongs to the CELF/BRUNOL family.</text>
</comment>
<dbReference type="InterPro" id="IPR035979">
    <property type="entry name" value="RBD_domain_sf"/>
</dbReference>
<dbReference type="InterPro" id="IPR052462">
    <property type="entry name" value="SLIRP/GR-RBP-like"/>
</dbReference>
<sequence length="508" mass="52894">MQGNSGEIAAASSRDATIGLLRKDPDAIKLFIGQVPKTMEADALLPLFSEFGEVFDLAIIRDKQTGMHRGCAFLTYCTRAAAEAATAALHGNRKLVGSQNALQVRPAEGHNERDNKLFVGMVPKAANEQELRKVFSSFGELREVHIIRNSDGSNKGCAFVKFMERECAVQAIDALHERYTLEGAPRPLVVKFADNNKRNVVPRMLTGPIPGGTDSSPYWSPPGGALGNLALAGGSQQGAPMYSYGGGYGGASPYANPPEYPPYGGGYMGGYGSSGQQMGYPPVPPAGPSAAAAAAAAAAAQYGSGGGGGVPQGGGPSALVEELTPARPQEGPAKSNLFIYHLPHDLTDADLATAFASFGNVISAKVYVDRVTNESKGFGFVSYDNPEAAAAAIVHMNGFQIGTKRLKVQHKREANQFGGTSGGDHPDPMVIHLPPPVGGGGGLGGHAISSPQQMPVSAAAMAAQQHMRHAAGGGGGMPHMPQQVPYATRHHYADPVDVNAAALHQLRL</sequence>
<dbReference type="InterPro" id="IPR012677">
    <property type="entry name" value="Nucleotide-bd_a/b_plait_sf"/>
</dbReference>
<evidence type="ECO:0000256" key="6">
    <source>
        <dbReference type="ARBA" id="ARBA00022884"/>
    </source>
</evidence>
<accession>A0A836CBS7</accession>
<dbReference type="FunFam" id="3.30.70.330:FF:000383">
    <property type="entry name" value="Sex lethal, isoform D"/>
    <property type="match status" value="1"/>
</dbReference>
<dbReference type="SUPFAM" id="SSF54928">
    <property type="entry name" value="RNA-binding domain, RBD"/>
    <property type="match status" value="2"/>
</dbReference>
<evidence type="ECO:0000256" key="1">
    <source>
        <dbReference type="ARBA" id="ARBA00004123"/>
    </source>
</evidence>
<organism evidence="10 11">
    <name type="scientific">Tribonema minus</name>
    <dbReference type="NCBI Taxonomy" id="303371"/>
    <lineage>
        <taxon>Eukaryota</taxon>
        <taxon>Sar</taxon>
        <taxon>Stramenopiles</taxon>
        <taxon>Ochrophyta</taxon>
        <taxon>PX clade</taxon>
        <taxon>Xanthophyceae</taxon>
        <taxon>Tribonematales</taxon>
        <taxon>Tribonemataceae</taxon>
        <taxon>Tribonema</taxon>
    </lineage>
</organism>
<dbReference type="GO" id="GO:0005634">
    <property type="term" value="C:nucleus"/>
    <property type="evidence" value="ECO:0007669"/>
    <property type="project" value="UniProtKB-SubCell"/>
</dbReference>
<dbReference type="GO" id="GO:0009967">
    <property type="term" value="P:positive regulation of signal transduction"/>
    <property type="evidence" value="ECO:0007669"/>
    <property type="project" value="UniProtKB-ARBA"/>
</dbReference>
<evidence type="ECO:0000256" key="4">
    <source>
        <dbReference type="ARBA" id="ARBA00022490"/>
    </source>
</evidence>
<name>A0A836CBS7_9STRA</name>
<feature type="domain" description="RRM" evidence="9">
    <location>
        <begin position="115"/>
        <end position="195"/>
    </location>
</feature>
<evidence type="ECO:0000259" key="9">
    <source>
        <dbReference type="PROSITE" id="PS50102"/>
    </source>
</evidence>
<dbReference type="PROSITE" id="PS50102">
    <property type="entry name" value="RRM"/>
    <property type="match status" value="3"/>
</dbReference>
<dbReference type="AlphaFoldDB" id="A0A836CBS7"/>
<dbReference type="FunFam" id="3.30.70.330:FF:000010">
    <property type="entry name" value="CUGBP Elav-like family member 4 isoform 3"/>
    <property type="match status" value="1"/>
</dbReference>
<keyword evidence="7" id="KW-0539">Nucleus</keyword>
<keyword evidence="11" id="KW-1185">Reference proteome</keyword>
<comment type="subcellular location">
    <subcellularLocation>
        <location evidence="2">Cytoplasm</location>
    </subcellularLocation>
    <subcellularLocation>
        <location evidence="1">Nucleus</location>
    </subcellularLocation>
</comment>
<gene>
    <name evidence="10" type="ORF">JKP88DRAFT_325773</name>
</gene>
<dbReference type="OrthoDB" id="410044at2759"/>
<feature type="domain" description="RRM" evidence="9">
    <location>
        <begin position="28"/>
        <end position="109"/>
    </location>
</feature>
<evidence type="ECO:0000256" key="2">
    <source>
        <dbReference type="ARBA" id="ARBA00004496"/>
    </source>
</evidence>
<evidence type="ECO:0000256" key="8">
    <source>
        <dbReference type="PROSITE-ProRule" id="PRU00176"/>
    </source>
</evidence>
<dbReference type="GO" id="GO:0005737">
    <property type="term" value="C:cytoplasm"/>
    <property type="evidence" value="ECO:0007669"/>
    <property type="project" value="UniProtKB-SubCell"/>
</dbReference>
<dbReference type="SMART" id="SM00360">
    <property type="entry name" value="RRM"/>
    <property type="match status" value="3"/>
</dbReference>
<dbReference type="PANTHER" id="PTHR48027">
    <property type="entry name" value="HETEROGENEOUS NUCLEAR RIBONUCLEOPROTEIN 87F-RELATED"/>
    <property type="match status" value="1"/>
</dbReference>
<dbReference type="InterPro" id="IPR000504">
    <property type="entry name" value="RRM_dom"/>
</dbReference>
<reference evidence="10" key="1">
    <citation type="submission" date="2021-02" db="EMBL/GenBank/DDBJ databases">
        <title>First Annotated Genome of the Yellow-green Alga Tribonema minus.</title>
        <authorList>
            <person name="Mahan K.M."/>
        </authorList>
    </citation>
    <scope>NUCLEOTIDE SEQUENCE</scope>
    <source>
        <strain evidence="10">UTEX B ZZ1240</strain>
    </source>
</reference>
<keyword evidence="4" id="KW-0963">Cytoplasm</keyword>
<evidence type="ECO:0000313" key="11">
    <source>
        <dbReference type="Proteomes" id="UP000664859"/>
    </source>
</evidence>
<evidence type="ECO:0000256" key="7">
    <source>
        <dbReference type="ARBA" id="ARBA00023242"/>
    </source>
</evidence>
<dbReference type="EMBL" id="JAFCMP010000445">
    <property type="protein sequence ID" value="KAG5179757.1"/>
    <property type="molecule type" value="Genomic_DNA"/>
</dbReference>
<protein>
    <recommendedName>
        <fullName evidence="9">RRM domain-containing protein</fullName>
    </recommendedName>
</protein>